<dbReference type="Pfam" id="PF05168">
    <property type="entry name" value="HEPN"/>
    <property type="match status" value="1"/>
</dbReference>
<dbReference type="InterPro" id="IPR002934">
    <property type="entry name" value="Polymerase_NTP_transf_dom"/>
</dbReference>
<keyword evidence="2" id="KW-0808">Transferase</keyword>
<dbReference type="Gene3D" id="1.20.120.330">
    <property type="entry name" value="Nucleotidyltransferases domain 2"/>
    <property type="match status" value="1"/>
</dbReference>
<dbReference type="EMBL" id="JACIDV010000025">
    <property type="protein sequence ID" value="MBB3948692.1"/>
    <property type="molecule type" value="Genomic_DNA"/>
</dbReference>
<feature type="domain" description="HEPN" evidence="1">
    <location>
        <begin position="172"/>
        <end position="292"/>
    </location>
</feature>
<dbReference type="Proteomes" id="UP000565286">
    <property type="component" value="Unassembled WGS sequence"/>
</dbReference>
<dbReference type="PANTHER" id="PTHR33933:SF1">
    <property type="entry name" value="PROTEIN ADENYLYLTRANSFERASE MNTA-RELATED"/>
    <property type="match status" value="1"/>
</dbReference>
<accession>A0A7W6CEZ2</accession>
<evidence type="ECO:0000313" key="2">
    <source>
        <dbReference type="EMBL" id="MBB3948692.1"/>
    </source>
</evidence>
<protein>
    <submittedName>
        <fullName evidence="2">Putative nucleotidyltransferase/HEPN domain-containing protein</fullName>
    </submittedName>
</protein>
<dbReference type="SMART" id="SM00748">
    <property type="entry name" value="HEPN"/>
    <property type="match status" value="1"/>
</dbReference>
<reference evidence="2 3" key="1">
    <citation type="submission" date="2020-08" db="EMBL/GenBank/DDBJ databases">
        <title>Genomic Encyclopedia of Type Strains, Phase IV (KMG-IV): sequencing the most valuable type-strain genomes for metagenomic binning, comparative biology and taxonomic classification.</title>
        <authorList>
            <person name="Goeker M."/>
        </authorList>
    </citation>
    <scope>NUCLEOTIDE SEQUENCE [LARGE SCALE GENOMIC DNA]</scope>
    <source>
        <strain evidence="2 3">DSM 26438</strain>
    </source>
</reference>
<evidence type="ECO:0000313" key="3">
    <source>
        <dbReference type="Proteomes" id="UP000565286"/>
    </source>
</evidence>
<sequence length="301" mass="34747">MEIDGLSHLPEKKRRELQRVAQIIFEEFDESLKTKLSEKAKRGRILKLILFGSYARGNWVEDRKSGYLSDYDLLIVVNHEQFAERYEAWEKAAARFVQAFDIAGHLSAPVNFIVHSYEEVNSLLARGWPFFVDIARDGIPLYDAPGHPLASPKNLTPEEARAEAQKHFDHWFPSAAHRFELAMIATQRDFLKEAVFDLHQTAERLYHCVLNVISLYSPKSHKLTFLRSQAERIAPELGAVWPDDTKFAKRCFSRLERAYVDARYSPSYEITDEELAWLAERVKLLQDVVLAVCERALKPSI</sequence>
<dbReference type="Gene3D" id="3.30.460.10">
    <property type="entry name" value="Beta Polymerase, domain 2"/>
    <property type="match status" value="1"/>
</dbReference>
<dbReference type="InterPro" id="IPR052548">
    <property type="entry name" value="Type_VII_TA_antitoxin"/>
</dbReference>
<dbReference type="InterPro" id="IPR007842">
    <property type="entry name" value="HEPN_dom"/>
</dbReference>
<dbReference type="InterPro" id="IPR043519">
    <property type="entry name" value="NT_sf"/>
</dbReference>
<dbReference type="PROSITE" id="PS50910">
    <property type="entry name" value="HEPN"/>
    <property type="match status" value="1"/>
</dbReference>
<organism evidence="2 3">
    <name type="scientific">Rhizobium skierniewicense</name>
    <dbReference type="NCBI Taxonomy" id="984260"/>
    <lineage>
        <taxon>Bacteria</taxon>
        <taxon>Pseudomonadati</taxon>
        <taxon>Pseudomonadota</taxon>
        <taxon>Alphaproteobacteria</taxon>
        <taxon>Hyphomicrobiales</taxon>
        <taxon>Rhizobiaceae</taxon>
        <taxon>Rhizobium/Agrobacterium group</taxon>
        <taxon>Rhizobium</taxon>
    </lineage>
</organism>
<name>A0A7W6CEZ2_9HYPH</name>
<dbReference type="RefSeq" id="WP_183897969.1">
    <property type="nucleotide sequence ID" value="NZ_JACIDV010000025.1"/>
</dbReference>
<dbReference type="Pfam" id="PF01909">
    <property type="entry name" value="NTP_transf_2"/>
    <property type="match status" value="1"/>
</dbReference>
<keyword evidence="3" id="KW-1185">Reference proteome</keyword>
<gene>
    <name evidence="2" type="ORF">GGQ73_004683</name>
</gene>
<dbReference type="GO" id="GO:0016779">
    <property type="term" value="F:nucleotidyltransferase activity"/>
    <property type="evidence" value="ECO:0007669"/>
    <property type="project" value="InterPro"/>
</dbReference>
<dbReference type="CDD" id="cd05403">
    <property type="entry name" value="NT_KNTase_like"/>
    <property type="match status" value="1"/>
</dbReference>
<dbReference type="PANTHER" id="PTHR33933">
    <property type="entry name" value="NUCLEOTIDYLTRANSFERASE"/>
    <property type="match status" value="1"/>
</dbReference>
<evidence type="ECO:0000259" key="1">
    <source>
        <dbReference type="PROSITE" id="PS50910"/>
    </source>
</evidence>
<comment type="caution">
    <text evidence="2">The sequence shown here is derived from an EMBL/GenBank/DDBJ whole genome shotgun (WGS) entry which is preliminary data.</text>
</comment>
<dbReference type="AlphaFoldDB" id="A0A7W6CEZ2"/>
<dbReference type="SUPFAM" id="SSF81593">
    <property type="entry name" value="Nucleotidyltransferase substrate binding subunit/domain"/>
    <property type="match status" value="1"/>
</dbReference>
<proteinExistence type="predicted"/>
<dbReference type="SUPFAM" id="SSF81301">
    <property type="entry name" value="Nucleotidyltransferase"/>
    <property type="match status" value="1"/>
</dbReference>